<keyword evidence="3" id="KW-0804">Transcription</keyword>
<evidence type="ECO:0000313" key="8">
    <source>
        <dbReference type="Proteomes" id="UP000308121"/>
    </source>
</evidence>
<comment type="caution">
    <text evidence="7">The sequence shown here is derived from an EMBL/GenBank/DDBJ whole genome shotgun (WGS) entry which is preliminary data.</text>
</comment>
<dbReference type="GO" id="GO:0003677">
    <property type="term" value="F:DNA binding"/>
    <property type="evidence" value="ECO:0007669"/>
    <property type="project" value="UniProtKB-UniRule"/>
</dbReference>
<organism evidence="7 8">
    <name type="scientific">Cellulomonas hominis</name>
    <dbReference type="NCBI Taxonomy" id="156981"/>
    <lineage>
        <taxon>Bacteria</taxon>
        <taxon>Bacillati</taxon>
        <taxon>Actinomycetota</taxon>
        <taxon>Actinomycetes</taxon>
        <taxon>Micrococcales</taxon>
        <taxon>Cellulomonadaceae</taxon>
        <taxon>Cellulomonas</taxon>
    </lineage>
</organism>
<dbReference type="Gene3D" id="1.10.357.10">
    <property type="entry name" value="Tetracycline Repressor, domain 2"/>
    <property type="match status" value="1"/>
</dbReference>
<dbReference type="Pfam" id="PF00440">
    <property type="entry name" value="TetR_N"/>
    <property type="match status" value="1"/>
</dbReference>
<keyword evidence="2 4" id="KW-0238">DNA-binding</keyword>
<sequence>MSPTLENERFPRNPREVAMSQVQGTARRAPSDDELRERVLTAADRLYYRRGIQAVGMDELRTEAGVPMKRLYALFGGKDAVVAEVLRRRSALWERGVRAAVDAAGTPRERLLAVYDHLAAWFGETDFHGCIFINSFGELGGCSPEVAEIVRAHKATFQDYVAGLVADAGGPPVLAAQLAILAEGAQTTAAIAGTAEAATQARAAAATLIDAAGLRG</sequence>
<dbReference type="PANTHER" id="PTHR47506">
    <property type="entry name" value="TRANSCRIPTIONAL REGULATORY PROTEIN"/>
    <property type="match status" value="1"/>
</dbReference>
<name>A0A7Z8JYS6_9CELL</name>
<dbReference type="Proteomes" id="UP000308121">
    <property type="component" value="Unassembled WGS sequence"/>
</dbReference>
<evidence type="ECO:0000256" key="4">
    <source>
        <dbReference type="PROSITE-ProRule" id="PRU00335"/>
    </source>
</evidence>
<feature type="domain" description="HTH tetR-type" evidence="6">
    <location>
        <begin position="33"/>
        <end position="93"/>
    </location>
</feature>
<dbReference type="EMBL" id="SZYE01000071">
    <property type="protein sequence ID" value="TKR23619.1"/>
    <property type="molecule type" value="Genomic_DNA"/>
</dbReference>
<evidence type="ECO:0000256" key="3">
    <source>
        <dbReference type="ARBA" id="ARBA00023163"/>
    </source>
</evidence>
<evidence type="ECO:0000256" key="2">
    <source>
        <dbReference type="ARBA" id="ARBA00023125"/>
    </source>
</evidence>
<dbReference type="PROSITE" id="PS50977">
    <property type="entry name" value="HTH_TETR_2"/>
    <property type="match status" value="1"/>
</dbReference>
<protein>
    <submittedName>
        <fullName evidence="7">TetR/AcrR family transcriptional regulator</fullName>
    </submittedName>
</protein>
<dbReference type="InterPro" id="IPR036271">
    <property type="entry name" value="Tet_transcr_reg_TetR-rel_C_sf"/>
</dbReference>
<dbReference type="SUPFAM" id="SSF46689">
    <property type="entry name" value="Homeodomain-like"/>
    <property type="match status" value="1"/>
</dbReference>
<reference evidence="7 8" key="1">
    <citation type="submission" date="2019-05" db="EMBL/GenBank/DDBJ databases">
        <title>Genome sequence of Cellulomonas hominis strain CS1.</title>
        <authorList>
            <person name="Belmont J."/>
            <person name="Maclea K.S."/>
        </authorList>
    </citation>
    <scope>NUCLEOTIDE SEQUENCE [LARGE SCALE GENOMIC DNA]</scope>
    <source>
        <strain evidence="7 8">CS1</strain>
    </source>
</reference>
<gene>
    <name evidence="7" type="ORF">FA014_10235</name>
</gene>
<keyword evidence="1" id="KW-0805">Transcription regulation</keyword>
<feature type="region of interest" description="Disordered" evidence="5">
    <location>
        <begin position="1"/>
        <end position="33"/>
    </location>
</feature>
<proteinExistence type="predicted"/>
<accession>A0A7Z8JYS6</accession>
<dbReference type="PANTHER" id="PTHR47506:SF1">
    <property type="entry name" value="HTH-TYPE TRANSCRIPTIONAL REGULATOR YJDC"/>
    <property type="match status" value="1"/>
</dbReference>
<dbReference type="OrthoDB" id="3196926at2"/>
<dbReference type="InterPro" id="IPR001647">
    <property type="entry name" value="HTH_TetR"/>
</dbReference>
<dbReference type="InterPro" id="IPR009057">
    <property type="entry name" value="Homeodomain-like_sf"/>
</dbReference>
<evidence type="ECO:0000256" key="5">
    <source>
        <dbReference type="SAM" id="MobiDB-lite"/>
    </source>
</evidence>
<evidence type="ECO:0000259" key="6">
    <source>
        <dbReference type="PROSITE" id="PS50977"/>
    </source>
</evidence>
<evidence type="ECO:0000256" key="1">
    <source>
        <dbReference type="ARBA" id="ARBA00023015"/>
    </source>
</evidence>
<dbReference type="SUPFAM" id="SSF48498">
    <property type="entry name" value="Tetracyclin repressor-like, C-terminal domain"/>
    <property type="match status" value="1"/>
</dbReference>
<dbReference type="AlphaFoldDB" id="A0A7Z8JYS6"/>
<evidence type="ECO:0000313" key="7">
    <source>
        <dbReference type="EMBL" id="TKR23619.1"/>
    </source>
</evidence>
<feature type="DNA-binding region" description="H-T-H motif" evidence="4">
    <location>
        <begin position="56"/>
        <end position="75"/>
    </location>
</feature>
<feature type="compositionally biased region" description="Basic and acidic residues" evidence="5">
    <location>
        <begin position="1"/>
        <end position="15"/>
    </location>
</feature>